<evidence type="ECO:0000313" key="6">
    <source>
        <dbReference type="EMBL" id="MEE3849453.1"/>
    </source>
</evidence>
<evidence type="ECO:0000256" key="1">
    <source>
        <dbReference type="ARBA" id="ARBA00023015"/>
    </source>
</evidence>
<organism evidence="6 7">
    <name type="scientific">Gordonia sesuvii</name>
    <dbReference type="NCBI Taxonomy" id="3116777"/>
    <lineage>
        <taxon>Bacteria</taxon>
        <taxon>Bacillati</taxon>
        <taxon>Actinomycetota</taxon>
        <taxon>Actinomycetes</taxon>
        <taxon>Mycobacteriales</taxon>
        <taxon>Gordoniaceae</taxon>
        <taxon>Gordonia</taxon>
    </lineage>
</organism>
<keyword evidence="1" id="KW-0805">Transcription regulation</keyword>
<dbReference type="PANTHER" id="PTHR30055:SF234">
    <property type="entry name" value="HTH-TYPE TRANSCRIPTIONAL REGULATOR BETI"/>
    <property type="match status" value="1"/>
</dbReference>
<dbReference type="PROSITE" id="PS50977">
    <property type="entry name" value="HTH_TETR_2"/>
    <property type="match status" value="1"/>
</dbReference>
<accession>A0ABU7M8L8</accession>
<comment type="caution">
    <text evidence="6">The sequence shown here is derived from an EMBL/GenBank/DDBJ whole genome shotgun (WGS) entry which is preliminary data.</text>
</comment>
<dbReference type="EMBL" id="JAZDUF010000001">
    <property type="protein sequence ID" value="MEE3849453.1"/>
    <property type="molecule type" value="Genomic_DNA"/>
</dbReference>
<proteinExistence type="predicted"/>
<gene>
    <name evidence="6" type="ORF">VZC37_03875</name>
</gene>
<name>A0ABU7M8L8_9ACTN</name>
<dbReference type="SUPFAM" id="SSF46689">
    <property type="entry name" value="Homeodomain-like"/>
    <property type="match status" value="1"/>
</dbReference>
<evidence type="ECO:0000256" key="4">
    <source>
        <dbReference type="PROSITE-ProRule" id="PRU00335"/>
    </source>
</evidence>
<dbReference type="InterPro" id="IPR050109">
    <property type="entry name" value="HTH-type_TetR-like_transc_reg"/>
</dbReference>
<dbReference type="RefSeq" id="WP_330431083.1">
    <property type="nucleotide sequence ID" value="NZ_JAZDUF010000001.1"/>
</dbReference>
<dbReference type="Pfam" id="PF00440">
    <property type="entry name" value="TetR_N"/>
    <property type="match status" value="1"/>
</dbReference>
<keyword evidence="3" id="KW-0804">Transcription</keyword>
<dbReference type="PANTHER" id="PTHR30055">
    <property type="entry name" value="HTH-TYPE TRANSCRIPTIONAL REGULATOR RUTR"/>
    <property type="match status" value="1"/>
</dbReference>
<evidence type="ECO:0000313" key="7">
    <source>
        <dbReference type="Proteomes" id="UP001347146"/>
    </source>
</evidence>
<protein>
    <submittedName>
        <fullName evidence="6">Helix-turn-helix domain-containing protein</fullName>
    </submittedName>
</protein>
<keyword evidence="7" id="KW-1185">Reference proteome</keyword>
<evidence type="ECO:0000259" key="5">
    <source>
        <dbReference type="PROSITE" id="PS50977"/>
    </source>
</evidence>
<reference evidence="6 7" key="1">
    <citation type="submission" date="2024-01" db="EMBL/GenBank/DDBJ databases">
        <title>Draft genome sequence of Gordonia sp. LSe1-13.</title>
        <authorList>
            <person name="Suphannarot A."/>
            <person name="Mingma R."/>
        </authorList>
    </citation>
    <scope>NUCLEOTIDE SEQUENCE [LARGE SCALE GENOMIC DNA]</scope>
    <source>
        <strain evidence="6 7">LSe1-13</strain>
    </source>
</reference>
<dbReference type="InterPro" id="IPR009057">
    <property type="entry name" value="Homeodomain-like_sf"/>
</dbReference>
<sequence>MFMPTEVRSAKERLILTAERLYALHGLDGVPLRQIAVEAGTANKSAVQYHFGSKESLVTAVLANRVDDLDRRRGLLYARADLRDVRSVVEAQHLPLIELGEDGDCYYLEFIEQLERKSDPFGDLPAENRMAEQAYYDRVGDLLDGVPAQLREVRIKQATATCLHVCTDRRRTRDIGEAVPPYAVHVSQLLDSLVALLTLEPSSETLAALDVWSRSRGD</sequence>
<keyword evidence="2 4" id="KW-0238">DNA-binding</keyword>
<evidence type="ECO:0000256" key="3">
    <source>
        <dbReference type="ARBA" id="ARBA00023163"/>
    </source>
</evidence>
<feature type="DNA-binding region" description="H-T-H motif" evidence="4">
    <location>
        <begin position="32"/>
        <end position="51"/>
    </location>
</feature>
<dbReference type="InterPro" id="IPR001647">
    <property type="entry name" value="HTH_TetR"/>
</dbReference>
<dbReference type="Proteomes" id="UP001347146">
    <property type="component" value="Unassembled WGS sequence"/>
</dbReference>
<dbReference type="Gene3D" id="1.10.357.10">
    <property type="entry name" value="Tetracycline Repressor, domain 2"/>
    <property type="match status" value="1"/>
</dbReference>
<evidence type="ECO:0000256" key="2">
    <source>
        <dbReference type="ARBA" id="ARBA00023125"/>
    </source>
</evidence>
<feature type="domain" description="HTH tetR-type" evidence="5">
    <location>
        <begin position="8"/>
        <end position="69"/>
    </location>
</feature>